<dbReference type="InterPro" id="IPR036873">
    <property type="entry name" value="Rhodanese-like_dom_sf"/>
</dbReference>
<dbReference type="PROSITE" id="PS50206">
    <property type="entry name" value="RHODANESE_3"/>
    <property type="match status" value="1"/>
</dbReference>
<dbReference type="SMART" id="SM00450">
    <property type="entry name" value="RHOD"/>
    <property type="match status" value="1"/>
</dbReference>
<organism evidence="2 3">
    <name type="scientific">Clostridium boliviensis</name>
    <dbReference type="NCBI Taxonomy" id="318465"/>
    <lineage>
        <taxon>Bacteria</taxon>
        <taxon>Bacillati</taxon>
        <taxon>Bacillota</taxon>
        <taxon>Clostridia</taxon>
        <taxon>Eubacteriales</taxon>
        <taxon>Clostridiaceae</taxon>
        <taxon>Clostridium</taxon>
    </lineage>
</organism>
<dbReference type="SUPFAM" id="SSF52821">
    <property type="entry name" value="Rhodanese/Cell cycle control phosphatase"/>
    <property type="match status" value="1"/>
</dbReference>
<comment type="caution">
    <text evidence="2">The sequence shown here is derived from an EMBL/GenBank/DDBJ whole genome shotgun (WGS) entry which is preliminary data.</text>
</comment>
<gene>
    <name evidence="2" type="ORF">RZO55_20000</name>
</gene>
<dbReference type="PANTHER" id="PTHR43031:SF1">
    <property type="entry name" value="PYRIDINE NUCLEOTIDE-DISULPHIDE OXIDOREDUCTASE"/>
    <property type="match status" value="1"/>
</dbReference>
<protein>
    <submittedName>
        <fullName evidence="2">Rhodanese-like domain-containing protein</fullName>
    </submittedName>
</protein>
<dbReference type="RefSeq" id="WP_318066041.1">
    <property type="nucleotide sequence ID" value="NZ_JAWONS010000285.1"/>
</dbReference>
<sequence length="100" mass="11726">MTIPVWDVDQYINYNDNVMIVDLRTPFSYERGHLKGAVNLPYEQFDSWKSQMPKNKRIIFYCSRGGQSMMVCRHLEPMGFDVINIASGIVHYRGKYMVRG</sequence>
<dbReference type="CDD" id="cd00158">
    <property type="entry name" value="RHOD"/>
    <property type="match status" value="1"/>
</dbReference>
<dbReference type="Proteomes" id="UP001276854">
    <property type="component" value="Unassembled WGS sequence"/>
</dbReference>
<feature type="domain" description="Rhodanese" evidence="1">
    <location>
        <begin position="14"/>
        <end position="96"/>
    </location>
</feature>
<dbReference type="InterPro" id="IPR050229">
    <property type="entry name" value="GlpE_sulfurtransferase"/>
</dbReference>
<proteinExistence type="predicted"/>
<dbReference type="EMBL" id="JAWONS010000285">
    <property type="protein sequence ID" value="MDW2799857.1"/>
    <property type="molecule type" value="Genomic_DNA"/>
</dbReference>
<reference evidence="2 3" key="1">
    <citation type="submission" date="2023-10" db="EMBL/GenBank/DDBJ databases">
        <title>A novel Glycoside Hydrolase 43-Like Enzyme from Clostrdium boliviensis is an Endo-xylanase, and a Candidate for Xylooligosaccharides Production from Different Xylan Substrates.</title>
        <authorList>
            <person name="Alvarez M.T."/>
            <person name="Rocabado-Villegas L.R."/>
            <person name="Salas-Veizaga D.M."/>
            <person name="Linares-Pasten J.A."/>
            <person name="Gudmundsdottir E.E."/>
            <person name="Hreggvidsson G.O."/>
            <person name="Adlercreutz P."/>
            <person name="Nordberg Karlsson E."/>
        </authorList>
    </citation>
    <scope>NUCLEOTIDE SEQUENCE [LARGE SCALE GENOMIC DNA]</scope>
    <source>
        <strain evidence="2 3">E-1</strain>
    </source>
</reference>
<accession>A0ABU4GUF5</accession>
<evidence type="ECO:0000259" key="1">
    <source>
        <dbReference type="PROSITE" id="PS50206"/>
    </source>
</evidence>
<evidence type="ECO:0000313" key="3">
    <source>
        <dbReference type="Proteomes" id="UP001276854"/>
    </source>
</evidence>
<dbReference type="Gene3D" id="3.40.250.10">
    <property type="entry name" value="Rhodanese-like domain"/>
    <property type="match status" value="1"/>
</dbReference>
<dbReference type="PANTHER" id="PTHR43031">
    <property type="entry name" value="FAD-DEPENDENT OXIDOREDUCTASE"/>
    <property type="match status" value="1"/>
</dbReference>
<name>A0ABU4GUF5_9CLOT</name>
<dbReference type="Pfam" id="PF00581">
    <property type="entry name" value="Rhodanese"/>
    <property type="match status" value="1"/>
</dbReference>
<evidence type="ECO:0000313" key="2">
    <source>
        <dbReference type="EMBL" id="MDW2799857.1"/>
    </source>
</evidence>
<keyword evidence="3" id="KW-1185">Reference proteome</keyword>
<dbReference type="InterPro" id="IPR001763">
    <property type="entry name" value="Rhodanese-like_dom"/>
</dbReference>